<evidence type="ECO:0000313" key="5">
    <source>
        <dbReference type="Proteomes" id="UP000562464"/>
    </source>
</evidence>
<dbReference type="Gene3D" id="1.20.1250.20">
    <property type="entry name" value="MFS general substrate transporter like domains"/>
    <property type="match status" value="1"/>
</dbReference>
<comment type="caution">
    <text evidence="4">The sequence shown here is derived from an EMBL/GenBank/DDBJ whole genome shotgun (WGS) entry which is preliminary data.</text>
</comment>
<feature type="chain" id="PRO_5032459157" evidence="3">
    <location>
        <begin position="23"/>
        <end position="232"/>
    </location>
</feature>
<feature type="non-terminal residue" evidence="4">
    <location>
        <position position="232"/>
    </location>
</feature>
<dbReference type="Pfam" id="PF07690">
    <property type="entry name" value="MFS_1"/>
    <property type="match status" value="1"/>
</dbReference>
<dbReference type="PANTHER" id="PTHR23526">
    <property type="entry name" value="INTEGRAL MEMBRANE TRANSPORT PROTEIN-RELATED"/>
    <property type="match status" value="1"/>
</dbReference>
<name>A0A841C8A8_9LACT</name>
<feature type="transmembrane region" description="Helical" evidence="2">
    <location>
        <begin position="96"/>
        <end position="119"/>
    </location>
</feature>
<dbReference type="Proteomes" id="UP000562464">
    <property type="component" value="Unassembled WGS sequence"/>
</dbReference>
<reference evidence="4 5" key="1">
    <citation type="submission" date="2020-08" db="EMBL/GenBank/DDBJ databases">
        <title>Genomic Encyclopedia of Type Strains, Phase IV (KMG-IV): sequencing the most valuable type-strain genomes for metagenomic binning, comparative biology and taxonomic classification.</title>
        <authorList>
            <person name="Goeker M."/>
        </authorList>
    </citation>
    <scope>NUCLEOTIDE SEQUENCE [LARGE SCALE GENOMIC DNA]</scope>
    <source>
        <strain evidence="4 5">DSM 14925</strain>
    </source>
</reference>
<dbReference type="InterPro" id="IPR011701">
    <property type="entry name" value="MFS"/>
</dbReference>
<feature type="transmembrane region" description="Helical" evidence="2">
    <location>
        <begin position="70"/>
        <end position="90"/>
    </location>
</feature>
<evidence type="ECO:0000256" key="3">
    <source>
        <dbReference type="SAM" id="SignalP"/>
    </source>
</evidence>
<keyword evidence="3" id="KW-0732">Signal</keyword>
<organism evidence="4 5">
    <name type="scientific">Lactovum miscens</name>
    <dbReference type="NCBI Taxonomy" id="190387"/>
    <lineage>
        <taxon>Bacteria</taxon>
        <taxon>Bacillati</taxon>
        <taxon>Bacillota</taxon>
        <taxon>Bacilli</taxon>
        <taxon>Lactobacillales</taxon>
        <taxon>Streptococcaceae</taxon>
        <taxon>Lactovum</taxon>
    </lineage>
</organism>
<keyword evidence="5" id="KW-1185">Reference proteome</keyword>
<evidence type="ECO:0000256" key="1">
    <source>
        <dbReference type="ARBA" id="ARBA00004651"/>
    </source>
</evidence>
<feature type="signal peptide" evidence="3">
    <location>
        <begin position="1"/>
        <end position="22"/>
    </location>
</feature>
<feature type="transmembrane region" description="Helical" evidence="2">
    <location>
        <begin position="46"/>
        <end position="63"/>
    </location>
</feature>
<keyword evidence="2" id="KW-0812">Transmembrane</keyword>
<dbReference type="InterPro" id="IPR052528">
    <property type="entry name" value="Sugar_transport-like"/>
</dbReference>
<feature type="transmembrane region" description="Helical" evidence="2">
    <location>
        <begin position="131"/>
        <end position="155"/>
    </location>
</feature>
<dbReference type="InterPro" id="IPR036259">
    <property type="entry name" value="MFS_trans_sf"/>
</dbReference>
<keyword evidence="2" id="KW-0472">Membrane</keyword>
<dbReference type="SUPFAM" id="SSF103473">
    <property type="entry name" value="MFS general substrate transporter"/>
    <property type="match status" value="1"/>
</dbReference>
<dbReference type="AlphaFoldDB" id="A0A841C8A8"/>
<comment type="subcellular location">
    <subcellularLocation>
        <location evidence="1">Cell membrane</location>
        <topology evidence="1">Multi-pass membrane protein</topology>
    </subcellularLocation>
</comment>
<evidence type="ECO:0000256" key="2">
    <source>
        <dbReference type="SAM" id="Phobius"/>
    </source>
</evidence>
<sequence>MKTQAKILLSVAMLFSAGNSVAATFINVFLMRSTHNSIDLVIWQNILNYFVLLVAFVSGSFLLSKISISVIFRIGIATNVLYYLIILVLQSNLLSFVIPLGIFSGLGSGLYWFSLNLLIGNLVDSNNRPRFFSLQQMMAFAFGIVIPALSGWLIVKMSGLTGYYVLFGLAIVLLGVGILMVGKLENFKADQKMNVLKILKVANCKFNLATPIHLKWCLILEHFSWILIHPSL</sequence>
<dbReference type="GO" id="GO:0005886">
    <property type="term" value="C:plasma membrane"/>
    <property type="evidence" value="ECO:0007669"/>
    <property type="project" value="UniProtKB-SubCell"/>
</dbReference>
<protein>
    <submittedName>
        <fullName evidence="4">MFS family permease</fullName>
    </submittedName>
</protein>
<evidence type="ECO:0000313" key="4">
    <source>
        <dbReference type="EMBL" id="MBB5887791.1"/>
    </source>
</evidence>
<dbReference type="GO" id="GO:0022857">
    <property type="term" value="F:transmembrane transporter activity"/>
    <property type="evidence" value="ECO:0007669"/>
    <property type="project" value="InterPro"/>
</dbReference>
<accession>A0A841C8A8</accession>
<dbReference type="EMBL" id="JACHHV010000007">
    <property type="protein sequence ID" value="MBB5887791.1"/>
    <property type="molecule type" value="Genomic_DNA"/>
</dbReference>
<feature type="transmembrane region" description="Helical" evidence="2">
    <location>
        <begin position="161"/>
        <end position="182"/>
    </location>
</feature>
<dbReference type="PANTHER" id="PTHR23526:SF2">
    <property type="entry name" value="MAJOR FACILITATOR SUPERFAMILY (MFS) PROFILE DOMAIN-CONTAINING PROTEIN"/>
    <property type="match status" value="1"/>
</dbReference>
<keyword evidence="2" id="KW-1133">Transmembrane helix</keyword>
<gene>
    <name evidence="4" type="ORF">HNQ37_000665</name>
</gene>
<proteinExistence type="predicted"/>